<evidence type="ECO:0000256" key="3">
    <source>
        <dbReference type="SAM" id="Coils"/>
    </source>
</evidence>
<dbReference type="InterPro" id="IPR051750">
    <property type="entry name" value="Trans-sulfuration_enzymes"/>
</dbReference>
<reference evidence="4" key="2">
    <citation type="submission" date="2023-06" db="EMBL/GenBank/DDBJ databases">
        <authorList>
            <consortium name="Lawrence Berkeley National Laboratory"/>
            <person name="Haridas S."/>
            <person name="Hensen N."/>
            <person name="Bonometti L."/>
            <person name="Westerberg I."/>
            <person name="Brannstrom I.O."/>
            <person name="Guillou S."/>
            <person name="Cros-Aarteil S."/>
            <person name="Calhoun S."/>
            <person name="Kuo A."/>
            <person name="Mondo S."/>
            <person name="Pangilinan J."/>
            <person name="Riley R."/>
            <person name="Labutti K."/>
            <person name="Andreopoulos B."/>
            <person name="Lipzen A."/>
            <person name="Chen C."/>
            <person name="Yanf M."/>
            <person name="Daum C."/>
            <person name="Ng V."/>
            <person name="Clum A."/>
            <person name="Steindorff A."/>
            <person name="Ohm R."/>
            <person name="Martin F."/>
            <person name="Silar P."/>
            <person name="Natvig D."/>
            <person name="Lalanne C."/>
            <person name="Gautier V."/>
            <person name="Ament-Velasquez S.L."/>
            <person name="Kruys A."/>
            <person name="Hutchinson M.I."/>
            <person name="Powell A.J."/>
            <person name="Barry K."/>
            <person name="Miller A.N."/>
            <person name="Grigoriev I.V."/>
            <person name="Debuchy R."/>
            <person name="Gladieux P."/>
            <person name="Thoren M.H."/>
            <person name="Johannesson H."/>
        </authorList>
    </citation>
    <scope>NUCLEOTIDE SEQUENCE</scope>
    <source>
        <strain evidence="4">CBS 958.72</strain>
    </source>
</reference>
<reference evidence="4" key="1">
    <citation type="journal article" date="2023" name="Mol. Phylogenet. Evol.">
        <title>Genome-scale phylogeny and comparative genomics of the fungal order Sordariales.</title>
        <authorList>
            <person name="Hensen N."/>
            <person name="Bonometti L."/>
            <person name="Westerberg I."/>
            <person name="Brannstrom I.O."/>
            <person name="Guillou S."/>
            <person name="Cros-Aarteil S."/>
            <person name="Calhoun S."/>
            <person name="Haridas S."/>
            <person name="Kuo A."/>
            <person name="Mondo S."/>
            <person name="Pangilinan J."/>
            <person name="Riley R."/>
            <person name="LaButti K."/>
            <person name="Andreopoulos B."/>
            <person name="Lipzen A."/>
            <person name="Chen C."/>
            <person name="Yan M."/>
            <person name="Daum C."/>
            <person name="Ng V."/>
            <person name="Clum A."/>
            <person name="Steindorff A."/>
            <person name="Ohm R.A."/>
            <person name="Martin F."/>
            <person name="Silar P."/>
            <person name="Natvig D.O."/>
            <person name="Lalanne C."/>
            <person name="Gautier V."/>
            <person name="Ament-Velasquez S.L."/>
            <person name="Kruys A."/>
            <person name="Hutchinson M.I."/>
            <person name="Powell A.J."/>
            <person name="Barry K."/>
            <person name="Miller A.N."/>
            <person name="Grigoriev I.V."/>
            <person name="Debuchy R."/>
            <person name="Gladieux P."/>
            <person name="Hiltunen Thoren M."/>
            <person name="Johannesson H."/>
        </authorList>
    </citation>
    <scope>NUCLEOTIDE SEQUENCE</scope>
    <source>
        <strain evidence="4">CBS 958.72</strain>
    </source>
</reference>
<dbReference type="GO" id="GO:0003962">
    <property type="term" value="F:cystathionine gamma-synthase activity"/>
    <property type="evidence" value="ECO:0007669"/>
    <property type="project" value="TreeGrafter"/>
</dbReference>
<feature type="coiled-coil region" evidence="3">
    <location>
        <begin position="572"/>
        <end position="599"/>
    </location>
</feature>
<organism evidence="4 5">
    <name type="scientific">Lasiosphaeria ovina</name>
    <dbReference type="NCBI Taxonomy" id="92902"/>
    <lineage>
        <taxon>Eukaryota</taxon>
        <taxon>Fungi</taxon>
        <taxon>Dikarya</taxon>
        <taxon>Ascomycota</taxon>
        <taxon>Pezizomycotina</taxon>
        <taxon>Sordariomycetes</taxon>
        <taxon>Sordariomycetidae</taxon>
        <taxon>Sordariales</taxon>
        <taxon>Lasiosphaeriaceae</taxon>
        <taxon>Lasiosphaeria</taxon>
    </lineage>
</organism>
<evidence type="ECO:0000313" key="5">
    <source>
        <dbReference type="Proteomes" id="UP001287356"/>
    </source>
</evidence>
<dbReference type="PANTHER" id="PTHR42699">
    <property type="match status" value="1"/>
</dbReference>
<dbReference type="InterPro" id="IPR015424">
    <property type="entry name" value="PyrdxlP-dep_Trfase"/>
</dbReference>
<dbReference type="EMBL" id="JAULSN010000001">
    <property type="protein sequence ID" value="KAK3383316.1"/>
    <property type="molecule type" value="Genomic_DNA"/>
</dbReference>
<accession>A0AAE0TXQ3</accession>
<sequence length="608" mass="65228">MPVKVIAAGLGQSMPPEGPHTVTVHLPGWETACAFRKGDKTIFAALKSMYPRFGPFNEVRQLAAAILSRLTLPALPAGEQGPAVYSCLLFVSPDAFAVAAAYAASRHRKDDHTKLLPGELLFRVVDVAGVRLYLVAFPAAKAPGIIGIWQNPGVGVSSRLAEMLLAHIDTLAVLPFEASSGDGDVPSLARNGGLPPPTYLPEEGDAHEKLRQRIVTLLKRAPVKKTAAVAVVSPGDVYLCPTGMAAIYRFHGAALVARRGPVVALGAVFHSTWQLFSEEPAGFKHFGRCDAEGRVMEQLEAYLEAEAAAGRGVSYVFAEFPSNPILVSVDLWRLRELADKYGFAVVVDETVGSFCNIDVLPVADAVVTSLTKSFSGYANVMGGSIVLNPASAHYRALQDTLTQSFHNEYFSGDAAQLLRCSDDYLARSTILNGNALLLTRFLATCLTEPTPSPVTAVLYPPFTDTAANYTSLMRPATTTTTLATASTGNNEFEPFEPGFGCLFSIDFVNKACARAFYDNLAVYHGPHLGAHHTLAFPFNDAIWGGGGDPDPSFAYHVAYGLRPEQVRVSVGLESEEELLDTFKAALACAEEELRRQTAAEATHEEPVL</sequence>
<dbReference type="InterPro" id="IPR015421">
    <property type="entry name" value="PyrdxlP-dep_Trfase_major"/>
</dbReference>
<keyword evidence="3" id="KW-0175">Coiled coil</keyword>
<dbReference type="Gene3D" id="3.90.1150.10">
    <property type="entry name" value="Aspartate Aminotransferase, domain 1"/>
    <property type="match status" value="1"/>
</dbReference>
<dbReference type="Pfam" id="PF01053">
    <property type="entry name" value="Cys_Met_Meta_PP"/>
    <property type="match status" value="1"/>
</dbReference>
<comment type="cofactor">
    <cofactor evidence="1">
        <name>pyridoxal 5'-phosphate</name>
        <dbReference type="ChEBI" id="CHEBI:597326"/>
    </cofactor>
</comment>
<keyword evidence="4" id="KW-0808">Transferase</keyword>
<evidence type="ECO:0000256" key="1">
    <source>
        <dbReference type="ARBA" id="ARBA00001933"/>
    </source>
</evidence>
<evidence type="ECO:0000313" key="4">
    <source>
        <dbReference type="EMBL" id="KAK3383316.1"/>
    </source>
</evidence>
<dbReference type="PANTHER" id="PTHR42699:SF1">
    <property type="entry name" value="CYSTATHIONINE GAMMA-SYNTHASE-RELATED"/>
    <property type="match status" value="1"/>
</dbReference>
<keyword evidence="5" id="KW-1185">Reference proteome</keyword>
<evidence type="ECO:0000256" key="2">
    <source>
        <dbReference type="ARBA" id="ARBA00022898"/>
    </source>
</evidence>
<dbReference type="SUPFAM" id="SSF53383">
    <property type="entry name" value="PLP-dependent transferases"/>
    <property type="match status" value="1"/>
</dbReference>
<dbReference type="Gene3D" id="3.40.640.10">
    <property type="entry name" value="Type I PLP-dependent aspartate aminotransferase-like (Major domain)"/>
    <property type="match status" value="1"/>
</dbReference>
<dbReference type="InterPro" id="IPR015422">
    <property type="entry name" value="PyrdxlP-dep_Trfase_small"/>
</dbReference>
<name>A0AAE0TXQ3_9PEZI</name>
<protein>
    <submittedName>
        <fullName evidence="4">Pyridoxal phosphate-dependent transferase</fullName>
    </submittedName>
</protein>
<proteinExistence type="predicted"/>
<keyword evidence="2" id="KW-0663">Pyridoxal phosphate</keyword>
<dbReference type="GO" id="GO:0019346">
    <property type="term" value="P:transsulfuration"/>
    <property type="evidence" value="ECO:0007669"/>
    <property type="project" value="InterPro"/>
</dbReference>
<dbReference type="GO" id="GO:0030170">
    <property type="term" value="F:pyridoxal phosphate binding"/>
    <property type="evidence" value="ECO:0007669"/>
    <property type="project" value="InterPro"/>
</dbReference>
<dbReference type="InterPro" id="IPR000277">
    <property type="entry name" value="Cys/Met-Metab_PyrdxlP-dep_enz"/>
</dbReference>
<dbReference type="Proteomes" id="UP001287356">
    <property type="component" value="Unassembled WGS sequence"/>
</dbReference>
<gene>
    <name evidence="4" type="ORF">B0T24DRAFT_44278</name>
</gene>
<comment type="caution">
    <text evidence="4">The sequence shown here is derived from an EMBL/GenBank/DDBJ whole genome shotgun (WGS) entry which is preliminary data.</text>
</comment>
<dbReference type="AlphaFoldDB" id="A0AAE0TXQ3"/>